<evidence type="ECO:0000313" key="2">
    <source>
        <dbReference type="EMBL" id="ETO28939.1"/>
    </source>
</evidence>
<protein>
    <submittedName>
        <fullName evidence="2">Uncharacterized protein</fullName>
    </submittedName>
</protein>
<organism evidence="2 3">
    <name type="scientific">Reticulomyxa filosa</name>
    <dbReference type="NCBI Taxonomy" id="46433"/>
    <lineage>
        <taxon>Eukaryota</taxon>
        <taxon>Sar</taxon>
        <taxon>Rhizaria</taxon>
        <taxon>Retaria</taxon>
        <taxon>Foraminifera</taxon>
        <taxon>Monothalamids</taxon>
        <taxon>Reticulomyxidae</taxon>
        <taxon>Reticulomyxa</taxon>
    </lineage>
</organism>
<evidence type="ECO:0000313" key="3">
    <source>
        <dbReference type="Proteomes" id="UP000023152"/>
    </source>
</evidence>
<dbReference type="AlphaFoldDB" id="X6NT77"/>
<name>X6NT77_RETFI</name>
<keyword evidence="3" id="KW-1185">Reference proteome</keyword>
<proteinExistence type="predicted"/>
<comment type="caution">
    <text evidence="2">The sequence shown here is derived from an EMBL/GenBank/DDBJ whole genome shotgun (WGS) entry which is preliminary data.</text>
</comment>
<gene>
    <name evidence="2" type="ORF">RFI_08188</name>
</gene>
<dbReference type="Proteomes" id="UP000023152">
    <property type="component" value="Unassembled WGS sequence"/>
</dbReference>
<dbReference type="EMBL" id="ASPP01006365">
    <property type="protein sequence ID" value="ETO28939.1"/>
    <property type="molecule type" value="Genomic_DNA"/>
</dbReference>
<feature type="compositionally biased region" description="Basic and acidic residues" evidence="1">
    <location>
        <begin position="1"/>
        <end position="12"/>
    </location>
</feature>
<accession>X6NT77</accession>
<sequence length="206" mass="24017">MDKMARSKDFKKQLKSSKGKNRNMSFQVQISDFVGGLLDDIGYKKSGSPIVIFFCCISKCSNDWQYQNTKKKKMGNGNDDETEKKKTVRHELCPECRMKVLLNQLKYSVSTNHLFPCLHVNTTDTDLVTMACQKDVETRVLDDLINRASAYFDMSCHVSQHGEDDIFRKVSWKPLKKTTWDRNNQPTEFFVKYTYFVLYCNKRKDG</sequence>
<evidence type="ECO:0000256" key="1">
    <source>
        <dbReference type="SAM" id="MobiDB-lite"/>
    </source>
</evidence>
<reference evidence="2 3" key="1">
    <citation type="journal article" date="2013" name="Curr. Biol.">
        <title>The Genome of the Foraminiferan Reticulomyxa filosa.</title>
        <authorList>
            <person name="Glockner G."/>
            <person name="Hulsmann N."/>
            <person name="Schleicher M."/>
            <person name="Noegel A.A."/>
            <person name="Eichinger L."/>
            <person name="Gallinger C."/>
            <person name="Pawlowski J."/>
            <person name="Sierra R."/>
            <person name="Euteneuer U."/>
            <person name="Pillet L."/>
            <person name="Moustafa A."/>
            <person name="Platzer M."/>
            <person name="Groth M."/>
            <person name="Szafranski K."/>
            <person name="Schliwa M."/>
        </authorList>
    </citation>
    <scope>NUCLEOTIDE SEQUENCE [LARGE SCALE GENOMIC DNA]</scope>
</reference>
<feature type="region of interest" description="Disordered" evidence="1">
    <location>
        <begin position="1"/>
        <end position="20"/>
    </location>
</feature>